<reference evidence="1" key="1">
    <citation type="journal article" date="2008" name="Nature">
        <title>The genome of Laccaria bicolor provides insights into mycorrhizal symbiosis.</title>
        <authorList>
            <person name="Martin F."/>
            <person name="Aerts A."/>
            <person name="Ahren D."/>
            <person name="Brun A."/>
            <person name="Danchin E.G.J."/>
            <person name="Duchaussoy F."/>
            <person name="Gibon J."/>
            <person name="Kohler A."/>
            <person name="Lindquist E."/>
            <person name="Pereda V."/>
            <person name="Salamov A."/>
            <person name="Shapiro H.J."/>
            <person name="Wuyts J."/>
            <person name="Blaudez D."/>
            <person name="Buee M."/>
            <person name="Brokstein P."/>
            <person name="Canbaeck B."/>
            <person name="Cohen D."/>
            <person name="Courty P.E."/>
            <person name="Coutinho P.M."/>
            <person name="Delaruelle C."/>
            <person name="Detter J.C."/>
            <person name="Deveau A."/>
            <person name="DiFazio S."/>
            <person name="Duplessis S."/>
            <person name="Fraissinet-Tachet L."/>
            <person name="Lucic E."/>
            <person name="Frey-Klett P."/>
            <person name="Fourrey C."/>
            <person name="Feussner I."/>
            <person name="Gay G."/>
            <person name="Grimwood J."/>
            <person name="Hoegger P.J."/>
            <person name="Jain P."/>
            <person name="Kilaru S."/>
            <person name="Labbe J."/>
            <person name="Lin Y.C."/>
            <person name="Legue V."/>
            <person name="Le Tacon F."/>
            <person name="Marmeisse R."/>
            <person name="Melayah D."/>
            <person name="Montanini B."/>
            <person name="Muratet M."/>
            <person name="Nehls U."/>
            <person name="Niculita-Hirzel H."/>
            <person name="Oudot-Le Secq M.P."/>
            <person name="Peter M."/>
            <person name="Quesneville H."/>
            <person name="Rajashekar B."/>
            <person name="Reich M."/>
            <person name="Rouhier N."/>
            <person name="Schmutz J."/>
            <person name="Yin T."/>
            <person name="Chalot M."/>
            <person name="Henrissat B."/>
            <person name="Kuees U."/>
            <person name="Lucas S."/>
            <person name="Van de Peer Y."/>
            <person name="Podila G.K."/>
            <person name="Polle A."/>
            <person name="Pukkila P.J."/>
            <person name="Richardson P.M."/>
            <person name="Rouze P."/>
            <person name="Sanders I.R."/>
            <person name="Stajich J.E."/>
            <person name="Tunlid A."/>
            <person name="Tuskan G."/>
            <person name="Grigoriev I.V."/>
        </authorList>
    </citation>
    <scope>NUCLEOTIDE SEQUENCE [LARGE SCALE GENOMIC DNA]</scope>
</reference>
<dbReference type="AlphaFoldDB" id="B0DL57"/>
<dbReference type="KEGG" id="lbc:LACBIDRAFT_304191"/>
<evidence type="ECO:0000313" key="1">
    <source>
        <dbReference type="EMBL" id="EDR04852.1"/>
    </source>
</evidence>
<dbReference type="GeneID" id="6080254"/>
<dbReference type="InParanoid" id="B0DL57"/>
<proteinExistence type="predicted"/>
<gene>
    <name evidence="1" type="ORF">LACBIDRAFT_304191</name>
</gene>
<dbReference type="Proteomes" id="UP000001194">
    <property type="component" value="Unassembled WGS sequence"/>
</dbReference>
<evidence type="ECO:0000313" key="2">
    <source>
        <dbReference type="Proteomes" id="UP000001194"/>
    </source>
</evidence>
<accession>B0DL57</accession>
<dbReference type="RefSeq" id="XP_001884676.1">
    <property type="nucleotide sequence ID" value="XM_001884641.1"/>
</dbReference>
<dbReference type="EMBL" id="DS547116">
    <property type="protein sequence ID" value="EDR04852.1"/>
    <property type="molecule type" value="Genomic_DNA"/>
</dbReference>
<protein>
    <submittedName>
        <fullName evidence="1">Predicted protein</fullName>
    </submittedName>
</protein>
<organism evidence="2">
    <name type="scientific">Laccaria bicolor (strain S238N-H82 / ATCC MYA-4686)</name>
    <name type="common">Bicoloured deceiver</name>
    <name type="synonym">Laccaria laccata var. bicolor</name>
    <dbReference type="NCBI Taxonomy" id="486041"/>
    <lineage>
        <taxon>Eukaryota</taxon>
        <taxon>Fungi</taxon>
        <taxon>Dikarya</taxon>
        <taxon>Basidiomycota</taxon>
        <taxon>Agaricomycotina</taxon>
        <taxon>Agaricomycetes</taxon>
        <taxon>Agaricomycetidae</taxon>
        <taxon>Agaricales</taxon>
        <taxon>Agaricineae</taxon>
        <taxon>Hydnangiaceae</taxon>
        <taxon>Laccaria</taxon>
    </lineage>
</organism>
<sequence>MFGIVWQRLEMTNGFRLPMQHLMLLTLFRAPLSFTPGVSRCSVRLPIFRLSSSTFCPLANSSVKSRKGFLTNYETVIQRLCVADVEFTELGRQIAAQETWHRLGIYVLCTICLKLFIDFLATRAHQQVAISSLPLCGRDSTH</sequence>
<dbReference type="HOGENOM" id="CLU_1816135_0_0_1"/>
<name>B0DL57_LACBS</name>
<keyword evidence="2" id="KW-1185">Reference proteome</keyword>